<evidence type="ECO:0000256" key="3">
    <source>
        <dbReference type="ARBA" id="ARBA00023186"/>
    </source>
</evidence>
<reference evidence="7" key="1">
    <citation type="journal article" date="2019" name="Int. J. Syst. Evol. Microbiol.">
        <title>The Global Catalogue of Microorganisms (GCM) 10K type strain sequencing project: providing services to taxonomists for standard genome sequencing and annotation.</title>
        <authorList>
            <consortium name="The Broad Institute Genomics Platform"/>
            <consortium name="The Broad Institute Genome Sequencing Center for Infectious Disease"/>
            <person name="Wu L."/>
            <person name="Ma J."/>
        </authorList>
    </citation>
    <scope>NUCLEOTIDE SEQUENCE [LARGE SCALE GENOMIC DNA]</scope>
    <source>
        <strain evidence="7">JCM 17809</strain>
    </source>
</reference>
<evidence type="ECO:0000256" key="1">
    <source>
        <dbReference type="ARBA" id="ARBA00022741"/>
    </source>
</evidence>
<keyword evidence="2" id="KW-0067">ATP-binding</keyword>
<dbReference type="Gene3D" id="3.30.420.40">
    <property type="match status" value="2"/>
</dbReference>
<protein>
    <recommendedName>
        <fullName evidence="8">Hsp70 protein</fullName>
    </recommendedName>
</protein>
<evidence type="ECO:0000313" key="7">
    <source>
        <dbReference type="Proteomes" id="UP001500945"/>
    </source>
</evidence>
<keyword evidence="5" id="KW-1133">Transmembrane helix</keyword>
<keyword evidence="1" id="KW-0547">Nucleotide-binding</keyword>
<feature type="compositionally biased region" description="Acidic residues" evidence="4">
    <location>
        <begin position="470"/>
        <end position="482"/>
    </location>
</feature>
<feature type="compositionally biased region" description="Pro residues" evidence="4">
    <location>
        <begin position="557"/>
        <end position="578"/>
    </location>
</feature>
<dbReference type="RefSeq" id="WP_345204180.1">
    <property type="nucleotide sequence ID" value="NZ_BAABGM010000010.1"/>
</dbReference>
<feature type="compositionally biased region" description="Low complexity" evidence="4">
    <location>
        <begin position="519"/>
        <end position="542"/>
    </location>
</feature>
<organism evidence="6 7">
    <name type="scientific">Fodinibacter luteus</name>
    <dbReference type="NCBI Taxonomy" id="552064"/>
    <lineage>
        <taxon>Bacteria</taxon>
        <taxon>Bacillati</taxon>
        <taxon>Actinomycetota</taxon>
        <taxon>Actinomycetes</taxon>
        <taxon>Micrococcales</taxon>
        <taxon>Intrasporangiaceae</taxon>
        <taxon>Fodinibacter (ex Wang et al. 2009)</taxon>
    </lineage>
</organism>
<evidence type="ECO:0000256" key="2">
    <source>
        <dbReference type="ARBA" id="ARBA00022840"/>
    </source>
</evidence>
<keyword evidence="5" id="KW-0812">Transmembrane</keyword>
<proteinExistence type="predicted"/>
<dbReference type="InterPro" id="IPR013126">
    <property type="entry name" value="Hsp_70_fam"/>
</dbReference>
<evidence type="ECO:0000256" key="4">
    <source>
        <dbReference type="SAM" id="MobiDB-lite"/>
    </source>
</evidence>
<evidence type="ECO:0008006" key="8">
    <source>
        <dbReference type="Google" id="ProtNLM"/>
    </source>
</evidence>
<dbReference type="SUPFAM" id="SSF53067">
    <property type="entry name" value="Actin-like ATPase domain"/>
    <property type="match status" value="1"/>
</dbReference>
<keyword evidence="3" id="KW-0143">Chaperone</keyword>
<keyword evidence="5" id="KW-0472">Membrane</keyword>
<comment type="caution">
    <text evidence="6">The sequence shown here is derived from an EMBL/GenBank/DDBJ whole genome shotgun (WGS) entry which is preliminary data.</text>
</comment>
<evidence type="ECO:0000256" key="5">
    <source>
        <dbReference type="SAM" id="Phobius"/>
    </source>
</evidence>
<feature type="compositionally biased region" description="Pro residues" evidence="4">
    <location>
        <begin position="588"/>
        <end position="611"/>
    </location>
</feature>
<name>A0ABP8KAU7_9MICO</name>
<dbReference type="PRINTS" id="PR01217">
    <property type="entry name" value="PRICHEXTENSN"/>
</dbReference>
<dbReference type="Proteomes" id="UP001500945">
    <property type="component" value="Unassembled WGS sequence"/>
</dbReference>
<dbReference type="Pfam" id="PF00012">
    <property type="entry name" value="HSP70"/>
    <property type="match status" value="1"/>
</dbReference>
<sequence length="632" mass="62376">MAGHERAADDVQVVVELGETNVWVTLSTPSGAVAPPGFEQTGTSGRLPAGAAVAPDGSWRWGVERGKLTEGVVVSGFLARVDDPVPLVVDGHRCPATELVARQVEHVVRLASDGRRPSLVSVVHPDEMSHRSVRAISSALELDAPVRWVTRAEAAVTAAASAGDLDAGDVVACLHVGGAGCAASVWSVDDAPRRLGPVRSEPSCAGAALDDQVVRAVESSASPTARGPRAELRSVCSSAKARLSCETAVDVPVGDTVVRLVRTELEEISAPLLARQLDTLADALALAGVEASTVRSIVLTGGSAAAPGLVEAAGSRFDAPATVVDRLGPVLGHDTAAAEAARARAVPAEVQETRVAAPTPAGAGGWVRAARDRLSARWPMPAVPSLLPGRRPVVAGAVAVLAFAAVALGAVVQQASVMGMLAAALGAGDRAGGLSASTLARGAIGPLVAVGPDVARGVKGVIAVATDAVSDGDDAGDGDDGTQSDGTESARGEDPGATGTSAGGTQPTRGGTGTGTQAGGPRPTTPGGTSTPPSSGGATTPSDPTPSPSAPGASDPDPVPEPTTPAPDPTPVPDPPSEPVGDPDPDPAPDPTPDPDPPAEPVGDPETPPPGDGGATNEPTGSAEAGDAGPQG</sequence>
<accession>A0ABP8KAU7</accession>
<dbReference type="InterPro" id="IPR043129">
    <property type="entry name" value="ATPase_NBD"/>
</dbReference>
<dbReference type="Gene3D" id="3.90.640.10">
    <property type="entry name" value="Actin, Chain A, domain 4"/>
    <property type="match status" value="1"/>
</dbReference>
<feature type="transmembrane region" description="Helical" evidence="5">
    <location>
        <begin position="393"/>
        <end position="412"/>
    </location>
</feature>
<gene>
    <name evidence="6" type="ORF">GCM10023168_14930</name>
</gene>
<feature type="region of interest" description="Disordered" evidence="4">
    <location>
        <begin position="469"/>
        <end position="632"/>
    </location>
</feature>
<keyword evidence="7" id="KW-1185">Reference proteome</keyword>
<evidence type="ECO:0000313" key="6">
    <source>
        <dbReference type="EMBL" id="GAA4403415.1"/>
    </source>
</evidence>
<dbReference type="EMBL" id="BAABGM010000010">
    <property type="protein sequence ID" value="GAA4403415.1"/>
    <property type="molecule type" value="Genomic_DNA"/>
</dbReference>